<evidence type="ECO:0000256" key="1">
    <source>
        <dbReference type="SAM" id="SignalP"/>
    </source>
</evidence>
<proteinExistence type="predicted"/>
<dbReference type="eggNOG" id="ENOG50349IZ">
    <property type="taxonomic scope" value="Bacteria"/>
</dbReference>
<evidence type="ECO:0000313" key="2">
    <source>
        <dbReference type="EMBL" id="SDN21307.1"/>
    </source>
</evidence>
<sequence>MRRLVLAALPVLVASMLGISDAPAADATPVLHAQVAAGEQPPVELDTEPVVKFSPDAAPIAWSMSSSCSPWASVIRQGAGYWGGSRLVERAGGVPVRCQTSYITNCGVPRAVGCNYGGTAIALMPNGTGSPGVLAAHEFGHFWYGHSQGCASWNNVMGTPMCN</sequence>
<feature type="chain" id="PRO_5009246553" evidence="1">
    <location>
        <begin position="25"/>
        <end position="163"/>
    </location>
</feature>
<keyword evidence="1" id="KW-0732">Signal</keyword>
<organism evidence="2 3">
    <name type="scientific">Allokutzneria albata</name>
    <name type="common">Kibdelosporangium albatum</name>
    <dbReference type="NCBI Taxonomy" id="211114"/>
    <lineage>
        <taxon>Bacteria</taxon>
        <taxon>Bacillati</taxon>
        <taxon>Actinomycetota</taxon>
        <taxon>Actinomycetes</taxon>
        <taxon>Pseudonocardiales</taxon>
        <taxon>Pseudonocardiaceae</taxon>
        <taxon>Allokutzneria</taxon>
    </lineage>
</organism>
<name>A0A1G9ZJQ4_ALLAB</name>
<dbReference type="OrthoDB" id="3685791at2"/>
<gene>
    <name evidence="2" type="ORF">SAMN04489726_5535</name>
</gene>
<keyword evidence="3" id="KW-1185">Reference proteome</keyword>
<dbReference type="Proteomes" id="UP000183376">
    <property type="component" value="Chromosome I"/>
</dbReference>
<evidence type="ECO:0000313" key="3">
    <source>
        <dbReference type="Proteomes" id="UP000183376"/>
    </source>
</evidence>
<dbReference type="AlphaFoldDB" id="A0A1G9ZJQ4"/>
<accession>A0A1G9ZJQ4</accession>
<reference evidence="2 3" key="1">
    <citation type="submission" date="2016-10" db="EMBL/GenBank/DDBJ databases">
        <authorList>
            <person name="de Groot N.N."/>
        </authorList>
    </citation>
    <scope>NUCLEOTIDE SEQUENCE [LARGE SCALE GENOMIC DNA]</scope>
    <source>
        <strain evidence="2 3">DSM 44149</strain>
    </source>
</reference>
<dbReference type="EMBL" id="LT629701">
    <property type="protein sequence ID" value="SDN21307.1"/>
    <property type="molecule type" value="Genomic_DNA"/>
</dbReference>
<protein>
    <submittedName>
        <fullName evidence="2">Uncharacterized protein</fullName>
    </submittedName>
</protein>
<feature type="signal peptide" evidence="1">
    <location>
        <begin position="1"/>
        <end position="24"/>
    </location>
</feature>
<dbReference type="RefSeq" id="WP_030429973.1">
    <property type="nucleotide sequence ID" value="NZ_JOEF01000009.1"/>
</dbReference>